<feature type="region of interest" description="Disordered" evidence="5">
    <location>
        <begin position="876"/>
        <end position="897"/>
    </location>
</feature>
<dbReference type="AlphaFoldDB" id="A0A7J6JYU6"/>
<evidence type="ECO:0000256" key="2">
    <source>
        <dbReference type="ARBA" id="ARBA00022803"/>
    </source>
</evidence>
<dbReference type="GO" id="GO:0051879">
    <property type="term" value="F:Hsp90 protein binding"/>
    <property type="evidence" value="ECO:0007669"/>
    <property type="project" value="TreeGrafter"/>
</dbReference>
<feature type="compositionally biased region" description="Basic and acidic residues" evidence="5">
    <location>
        <begin position="885"/>
        <end position="897"/>
    </location>
</feature>
<dbReference type="InterPro" id="IPR019734">
    <property type="entry name" value="TPR_rpt"/>
</dbReference>
<dbReference type="Gene3D" id="1.25.40.10">
    <property type="entry name" value="Tetratricopeptide repeat domain"/>
    <property type="match status" value="1"/>
</dbReference>
<dbReference type="InterPro" id="IPR011990">
    <property type="entry name" value="TPR-like_helical_dom_sf"/>
</dbReference>
<proteinExistence type="predicted"/>
<evidence type="ECO:0000256" key="4">
    <source>
        <dbReference type="SAM" id="Coils"/>
    </source>
</evidence>
<evidence type="ECO:0000313" key="6">
    <source>
        <dbReference type="EMBL" id="KAF4640068.1"/>
    </source>
</evidence>
<accession>A0A7J6JYU6</accession>
<feature type="region of interest" description="Disordered" evidence="5">
    <location>
        <begin position="1157"/>
        <end position="1178"/>
    </location>
</feature>
<dbReference type="Pfam" id="PF13181">
    <property type="entry name" value="TPR_8"/>
    <property type="match status" value="1"/>
</dbReference>
<dbReference type="SMART" id="SM00028">
    <property type="entry name" value="TPR"/>
    <property type="match status" value="3"/>
</dbReference>
<reference evidence="6 7" key="1">
    <citation type="submission" date="2020-03" db="EMBL/GenBank/DDBJ databases">
        <title>Genome sequence of Toxoplasma gondii RH-88 strain.</title>
        <authorList>
            <person name="Lorenzi H.A."/>
            <person name="Venepally P."/>
            <person name="Rozenberg A."/>
            <person name="Sibley D."/>
        </authorList>
    </citation>
    <scope>NUCLEOTIDE SEQUENCE [LARGE SCALE GENOMIC DNA]</scope>
    <source>
        <strain evidence="6 7">RH-88</strain>
    </source>
</reference>
<keyword evidence="4" id="KW-0175">Coiled coil</keyword>
<comment type="caution">
    <text evidence="6">The sequence shown here is derived from an EMBL/GenBank/DDBJ whole genome shotgun (WGS) entry which is preliminary data.</text>
</comment>
<evidence type="ECO:0000256" key="3">
    <source>
        <dbReference type="PROSITE-ProRule" id="PRU00339"/>
    </source>
</evidence>
<dbReference type="InterPro" id="IPR029063">
    <property type="entry name" value="SAM-dependent_MTases_sf"/>
</dbReference>
<keyword evidence="2 3" id="KW-0802">TPR repeat</keyword>
<feature type="repeat" description="TPR" evidence="3">
    <location>
        <begin position="36"/>
        <end position="69"/>
    </location>
</feature>
<dbReference type="Gene3D" id="3.40.50.150">
    <property type="entry name" value="Vaccinia Virus protein VP39"/>
    <property type="match status" value="1"/>
</dbReference>
<sequence>MEEEATKIMSAYCSGNYSAVEDAFKRMDKDLFKHAVRRARELGNSAFTNGKYEEAIKYYNEALAGEEASQKHSLLSNRSACYFLLGDNEKALEDARTCIQLKREWPKGWFRAGRVLFAIGKYSGAVSAFTMAKRHEVDAMKLRELDLWIDKSEKLAHKAKLVARVTTEYSRFDGIEDPDDELAQALSADVDTGGCPIEFSEQLSEKQKRQLEMLLTGKADVSSFSEKRTRTLSFCPSMIFSELPNFSNVLRESARSKCSNKDEKSGTRLRERTDEETKKQRLRLEAPVALCRYLQLTTELREPRKLAGMLNTVELSAFTDGLSAVLENVLSNKEISCNSWLFLGTGTCVPLVKAAQMLQQRLVSLQTLDGHDGEVTACTERADDANTADPAGGPSVPEPADKKPITACTVFLSQPIAEVAKQMVHRNGVSALVNVVRQRIEGVECADDASDPLDHVTKDMSKKAEVLVIDLSMLDEALLGRRLIPQVRFARKNLCQPDVVVYPSRATVFVEAFSVTLPPTKTGYQWGAVETAVRWNPYAEPTALRVTQVPCPTGPPSSFCPVHNGDVAVPLSDPHPVFQFTFDGHLEELDQDLPLHREETIVLPCTGTGVLNAFVVWYKLSARFKKDEAVSHPDDEETLVLDGTPHSTSVPPCCRSRQNELNGSACSRRPAWRHAVFWIDPVTVEEGQVLTVKASHTSSRLRFKLVSPRESPKRTQQFAIARYHLDLLRDPELLGHLEAGLARVARTQLDKIRKRMQRYEQLAGSSKAEDLPVPPCLSILCAGAAPAPLPFLAGHAAADEIVRSEGCSAGAWQQHHKRIQRYHVTVVDPWTGNIRACRKVASDNRELLLEQCLAPTVPMVADTKWRPVSDLIARENRSGKQRASLQDKREQSNCNTIKERSCESAAPRLVIPEEPGTTKEGHDALLKAKVKERFSFLEKDVRQLKPPRGEEDAAALLALGELYQLPPGSDIKAHLERIDEADPEEAELCRLTSPALMCVLGLFDYGCLGEGALPLSKFIAKVLMNKREGVFVPRRARIFAVLVEIGKASVGGVDAETWRTYRYVPDYGGVDLDEEAFVPLGDPFEAWEFDFSENTLADQASPLFARATKELTVNITHTGELNAVVFWFELEVDELLTISTAPNALVSRIGSTFHKMDSSGKRVESKTQSLAHGSQNSSAHTTYHTKAWKQACQMLAPVEVVKGQKVSVGTAHDSTKILFRVTADQEQNERSRPLSDPSWVNMAERHQQLSNTWMKVLCNSSGDNDDSFVSQVSF</sequence>
<keyword evidence="1" id="KW-0677">Repeat</keyword>
<dbReference type="VEuPathDB" id="ToxoDB:TGME49_214580"/>
<evidence type="ECO:0000256" key="5">
    <source>
        <dbReference type="SAM" id="MobiDB-lite"/>
    </source>
</evidence>
<protein>
    <submittedName>
        <fullName evidence="6">Tetratricopeptide repeat-containing protein</fullName>
    </submittedName>
</protein>
<organism evidence="6 7">
    <name type="scientific">Toxoplasma gondii</name>
    <dbReference type="NCBI Taxonomy" id="5811"/>
    <lineage>
        <taxon>Eukaryota</taxon>
        <taxon>Sar</taxon>
        <taxon>Alveolata</taxon>
        <taxon>Apicomplexa</taxon>
        <taxon>Conoidasida</taxon>
        <taxon>Coccidia</taxon>
        <taxon>Eucoccidiorida</taxon>
        <taxon>Eimeriorina</taxon>
        <taxon>Sarcocystidae</taxon>
        <taxon>Toxoplasma</taxon>
    </lineage>
</organism>
<dbReference type="EMBL" id="JAAUHK010000195">
    <property type="protein sequence ID" value="KAF4640068.1"/>
    <property type="molecule type" value="Genomic_DNA"/>
</dbReference>
<dbReference type="Gene3D" id="2.70.160.11">
    <property type="entry name" value="Hnrnp arginine n-methyltransferase1"/>
    <property type="match status" value="2"/>
</dbReference>
<dbReference type="PANTHER" id="PTHR22904">
    <property type="entry name" value="TPR REPEAT CONTAINING PROTEIN"/>
    <property type="match status" value="1"/>
</dbReference>
<feature type="compositionally biased region" description="Polar residues" evidence="5">
    <location>
        <begin position="1166"/>
        <end position="1178"/>
    </location>
</feature>
<evidence type="ECO:0000256" key="1">
    <source>
        <dbReference type="ARBA" id="ARBA00022737"/>
    </source>
</evidence>
<name>A0A7J6JYU6_TOXGO</name>
<gene>
    <name evidence="6" type="ORF">TGRH88_039930</name>
</gene>
<dbReference type="SUPFAM" id="SSF48452">
    <property type="entry name" value="TPR-like"/>
    <property type="match status" value="1"/>
</dbReference>
<dbReference type="Proteomes" id="UP000557509">
    <property type="component" value="Unassembled WGS sequence"/>
</dbReference>
<dbReference type="PANTHER" id="PTHR22904:SF523">
    <property type="entry name" value="STRESS-INDUCED-PHOSPHOPROTEIN 1"/>
    <property type="match status" value="1"/>
</dbReference>
<dbReference type="PROSITE" id="PS50005">
    <property type="entry name" value="TPR"/>
    <property type="match status" value="1"/>
</dbReference>
<feature type="region of interest" description="Disordered" evidence="5">
    <location>
        <begin position="257"/>
        <end position="278"/>
    </location>
</feature>
<keyword evidence="7" id="KW-1185">Reference proteome</keyword>
<feature type="coiled-coil region" evidence="4">
    <location>
        <begin position="742"/>
        <end position="769"/>
    </location>
</feature>
<evidence type="ECO:0000313" key="7">
    <source>
        <dbReference type="Proteomes" id="UP000557509"/>
    </source>
</evidence>